<comment type="similarity">
    <text evidence="8">Belongs to the methylthiotransferase family. RimO subfamily.</text>
</comment>
<dbReference type="EC" id="2.8.4.4" evidence="8"/>
<feature type="domain" description="MTTase N-terminal" evidence="10">
    <location>
        <begin position="1"/>
        <end position="107"/>
    </location>
</feature>
<dbReference type="InterPro" id="IPR012340">
    <property type="entry name" value="NA-bd_OB-fold"/>
</dbReference>
<feature type="binding site" evidence="8">
    <location>
        <position position="142"/>
    </location>
    <ligand>
        <name>[4Fe-4S] cluster</name>
        <dbReference type="ChEBI" id="CHEBI:49883"/>
        <label>2</label>
        <note>4Fe-4S-S-AdoMet</note>
    </ligand>
</feature>
<dbReference type="GO" id="GO:0035599">
    <property type="term" value="F:aspartic acid methylthiotransferase activity"/>
    <property type="evidence" value="ECO:0007669"/>
    <property type="project" value="TreeGrafter"/>
</dbReference>
<evidence type="ECO:0000256" key="4">
    <source>
        <dbReference type="ARBA" id="ARBA00022691"/>
    </source>
</evidence>
<keyword evidence="4 8" id="KW-0949">S-adenosyl-L-methionine</keyword>
<feature type="domain" description="Radical SAM core" evidence="11">
    <location>
        <begin position="124"/>
        <end position="361"/>
    </location>
</feature>
<dbReference type="Gene3D" id="3.80.30.20">
    <property type="entry name" value="tm_1862 like domain"/>
    <property type="match status" value="1"/>
</dbReference>
<dbReference type="InterPro" id="IPR013848">
    <property type="entry name" value="Methylthiotransferase_N"/>
</dbReference>
<evidence type="ECO:0000256" key="1">
    <source>
        <dbReference type="ARBA" id="ARBA00022485"/>
    </source>
</evidence>
<dbReference type="GO" id="GO:0006400">
    <property type="term" value="P:tRNA modification"/>
    <property type="evidence" value="ECO:0007669"/>
    <property type="project" value="InterPro"/>
</dbReference>
<keyword evidence="5 8" id="KW-0479">Metal-binding</keyword>
<keyword evidence="6 8" id="KW-0408">Iron</keyword>
<dbReference type="PANTHER" id="PTHR43837">
    <property type="entry name" value="RIBOSOMAL PROTEIN S12 METHYLTHIOTRANSFERASE RIMO"/>
    <property type="match status" value="1"/>
</dbReference>
<keyword evidence="2 8" id="KW-0963">Cytoplasm</keyword>
<dbReference type="PROSITE" id="PS01278">
    <property type="entry name" value="MTTASE_RADICAL"/>
    <property type="match status" value="1"/>
</dbReference>
<dbReference type="EMBL" id="CP061035">
    <property type="protein sequence ID" value="QQV78530.1"/>
    <property type="molecule type" value="Genomic_DNA"/>
</dbReference>
<dbReference type="PROSITE" id="PS50926">
    <property type="entry name" value="TRAM"/>
    <property type="match status" value="1"/>
</dbReference>
<dbReference type="NCBIfam" id="TIGR00089">
    <property type="entry name" value="MiaB/RimO family radical SAM methylthiotransferase"/>
    <property type="match status" value="1"/>
</dbReference>
<dbReference type="InterPro" id="IPR002792">
    <property type="entry name" value="TRAM_dom"/>
</dbReference>
<dbReference type="SFLD" id="SFLDS00029">
    <property type="entry name" value="Radical_SAM"/>
    <property type="match status" value="1"/>
</dbReference>
<feature type="binding site" evidence="8">
    <location>
        <position position="138"/>
    </location>
    <ligand>
        <name>[4Fe-4S] cluster</name>
        <dbReference type="ChEBI" id="CHEBI:49883"/>
        <label>2</label>
        <note>4Fe-4S-S-AdoMet</note>
    </ligand>
</feature>
<dbReference type="SMART" id="SM00729">
    <property type="entry name" value="Elp3"/>
    <property type="match status" value="1"/>
</dbReference>
<comment type="cofactor">
    <cofactor evidence="8">
        <name>[4Fe-4S] cluster</name>
        <dbReference type="ChEBI" id="CHEBI:49883"/>
    </cofactor>
    <text evidence="8">Binds 2 [4Fe-4S] clusters. One cluster is coordinated with 3 cysteines and an exchangeable S-adenosyl-L-methionine.</text>
</comment>
<dbReference type="InterPro" id="IPR007197">
    <property type="entry name" value="rSAM"/>
</dbReference>
<dbReference type="Pfam" id="PF04055">
    <property type="entry name" value="Radical_SAM"/>
    <property type="match status" value="1"/>
</dbReference>
<accession>A0A974NX62</accession>
<feature type="binding site" evidence="8">
    <location>
        <position position="6"/>
    </location>
    <ligand>
        <name>[4Fe-4S] cluster</name>
        <dbReference type="ChEBI" id="CHEBI:49883"/>
        <label>1</label>
    </ligand>
</feature>
<keyword evidence="12" id="KW-0689">Ribosomal protein</keyword>
<gene>
    <name evidence="8 12" type="primary">rimO</name>
    <name evidence="12" type="ORF">H5J25_07835</name>
</gene>
<dbReference type="GO" id="GO:0046872">
    <property type="term" value="F:metal ion binding"/>
    <property type="evidence" value="ECO:0007669"/>
    <property type="project" value="UniProtKB-KW"/>
</dbReference>
<keyword evidence="7 8" id="KW-0411">Iron-sulfur</keyword>
<dbReference type="SFLD" id="SFLDG01061">
    <property type="entry name" value="methylthiotransferase"/>
    <property type="match status" value="1"/>
</dbReference>
<dbReference type="GO" id="GO:0005840">
    <property type="term" value="C:ribosome"/>
    <property type="evidence" value="ECO:0007669"/>
    <property type="project" value="UniProtKB-KW"/>
</dbReference>
<evidence type="ECO:0000259" key="11">
    <source>
        <dbReference type="PROSITE" id="PS51918"/>
    </source>
</evidence>
<evidence type="ECO:0000256" key="6">
    <source>
        <dbReference type="ARBA" id="ARBA00023004"/>
    </source>
</evidence>
<dbReference type="Pfam" id="PF18693">
    <property type="entry name" value="TRAM_2"/>
    <property type="match status" value="1"/>
</dbReference>
<dbReference type="KEGG" id="sari:H5J25_07835"/>
<dbReference type="SFLD" id="SFLDG01082">
    <property type="entry name" value="B12-binding_domain_containing"/>
    <property type="match status" value="1"/>
</dbReference>
<keyword evidence="13" id="KW-1185">Reference proteome</keyword>
<dbReference type="FunFam" id="3.40.50.12160:FF:000002">
    <property type="entry name" value="Ribosomal protein S12 methylthiotransferase RimO"/>
    <property type="match status" value="1"/>
</dbReference>
<evidence type="ECO:0000313" key="13">
    <source>
        <dbReference type="Proteomes" id="UP000595894"/>
    </source>
</evidence>
<dbReference type="InterPro" id="IPR023404">
    <property type="entry name" value="rSAM_horseshoe"/>
</dbReference>
<dbReference type="GO" id="GO:0051539">
    <property type="term" value="F:4 iron, 4 sulfur cluster binding"/>
    <property type="evidence" value="ECO:0007669"/>
    <property type="project" value="UniProtKB-UniRule"/>
</dbReference>
<organism evidence="12 13">
    <name type="scientific">Sphingomonas aliaeris</name>
    <dbReference type="NCBI Taxonomy" id="2759526"/>
    <lineage>
        <taxon>Bacteria</taxon>
        <taxon>Pseudomonadati</taxon>
        <taxon>Pseudomonadota</taxon>
        <taxon>Alphaproteobacteria</taxon>
        <taxon>Sphingomonadales</taxon>
        <taxon>Sphingomonadaceae</taxon>
        <taxon>Sphingomonas</taxon>
    </lineage>
</organism>
<keyword evidence="1 8" id="KW-0004">4Fe-4S</keyword>
<dbReference type="InterPro" id="IPR020612">
    <property type="entry name" value="Methylthiotransferase_CS"/>
</dbReference>
<dbReference type="InterPro" id="IPR058240">
    <property type="entry name" value="rSAM_sf"/>
</dbReference>
<evidence type="ECO:0000256" key="7">
    <source>
        <dbReference type="ARBA" id="ARBA00023014"/>
    </source>
</evidence>
<evidence type="ECO:0000256" key="3">
    <source>
        <dbReference type="ARBA" id="ARBA00022679"/>
    </source>
</evidence>
<comment type="function">
    <text evidence="8">Catalyzes the methylthiolation of an aspartic acid residue of ribosomal protein uS12.</text>
</comment>
<dbReference type="InterPro" id="IPR006638">
    <property type="entry name" value="Elp3/MiaA/NifB-like_rSAM"/>
</dbReference>
<dbReference type="InterPro" id="IPR005839">
    <property type="entry name" value="Methylthiotransferase"/>
</dbReference>
<feature type="binding site" evidence="8">
    <location>
        <position position="145"/>
    </location>
    <ligand>
        <name>[4Fe-4S] cluster</name>
        <dbReference type="ChEBI" id="CHEBI:49883"/>
        <label>2</label>
        <note>4Fe-4S-S-AdoMet</note>
    </ligand>
</feature>
<feature type="domain" description="TRAM" evidence="9">
    <location>
        <begin position="364"/>
        <end position="430"/>
    </location>
</feature>
<reference evidence="13" key="1">
    <citation type="submission" date="2020-09" db="EMBL/GenBank/DDBJ databases">
        <title>Sphingomonas sp., a new species isolated from pork steak.</title>
        <authorList>
            <person name="Heidler von Heilborn D."/>
        </authorList>
    </citation>
    <scope>NUCLEOTIDE SEQUENCE [LARGE SCALE GENOMIC DNA]</scope>
</reference>
<name>A0A974NX62_9SPHN</name>
<dbReference type="PANTHER" id="PTHR43837:SF1">
    <property type="entry name" value="RIBOSOMAL PROTEIN US12 METHYLTHIOTRANSFERASE RIMO"/>
    <property type="match status" value="1"/>
</dbReference>
<dbReference type="CDD" id="cd01335">
    <property type="entry name" value="Radical_SAM"/>
    <property type="match status" value="1"/>
</dbReference>
<dbReference type="HAMAP" id="MF_01865">
    <property type="entry name" value="MTTase_RimO"/>
    <property type="match status" value="1"/>
</dbReference>
<dbReference type="Pfam" id="PF00919">
    <property type="entry name" value="UPF0004"/>
    <property type="match status" value="1"/>
</dbReference>
<dbReference type="GO" id="GO:0103039">
    <property type="term" value="F:protein methylthiotransferase activity"/>
    <property type="evidence" value="ECO:0007669"/>
    <property type="project" value="UniProtKB-EC"/>
</dbReference>
<dbReference type="RefSeq" id="WP_202095481.1">
    <property type="nucleotide sequence ID" value="NZ_CP061035.1"/>
</dbReference>
<dbReference type="Gene3D" id="2.40.50.140">
    <property type="entry name" value="Nucleic acid-binding proteins"/>
    <property type="match status" value="1"/>
</dbReference>
<keyword evidence="12" id="KW-0687">Ribonucleoprotein</keyword>
<comment type="catalytic activity">
    <reaction evidence="8">
        <text>L-aspartate(89)-[ribosomal protein uS12]-hydrogen + (sulfur carrier)-SH + AH2 + 2 S-adenosyl-L-methionine = 3-methylsulfanyl-L-aspartate(89)-[ribosomal protein uS12]-hydrogen + (sulfur carrier)-H + 5'-deoxyadenosine + L-methionine + A + S-adenosyl-L-homocysteine + 2 H(+)</text>
        <dbReference type="Rhea" id="RHEA:37087"/>
        <dbReference type="Rhea" id="RHEA-COMP:10460"/>
        <dbReference type="Rhea" id="RHEA-COMP:10461"/>
        <dbReference type="Rhea" id="RHEA-COMP:14737"/>
        <dbReference type="Rhea" id="RHEA-COMP:14739"/>
        <dbReference type="ChEBI" id="CHEBI:13193"/>
        <dbReference type="ChEBI" id="CHEBI:15378"/>
        <dbReference type="ChEBI" id="CHEBI:17319"/>
        <dbReference type="ChEBI" id="CHEBI:17499"/>
        <dbReference type="ChEBI" id="CHEBI:29917"/>
        <dbReference type="ChEBI" id="CHEBI:29961"/>
        <dbReference type="ChEBI" id="CHEBI:57844"/>
        <dbReference type="ChEBI" id="CHEBI:57856"/>
        <dbReference type="ChEBI" id="CHEBI:59789"/>
        <dbReference type="ChEBI" id="CHEBI:64428"/>
        <dbReference type="ChEBI" id="CHEBI:73599"/>
        <dbReference type="EC" id="2.8.4.4"/>
    </reaction>
</comment>
<feature type="binding site" evidence="8">
    <location>
        <position position="42"/>
    </location>
    <ligand>
        <name>[4Fe-4S] cluster</name>
        <dbReference type="ChEBI" id="CHEBI:49883"/>
        <label>1</label>
    </ligand>
</feature>
<dbReference type="PROSITE" id="PS51918">
    <property type="entry name" value="RADICAL_SAM"/>
    <property type="match status" value="1"/>
</dbReference>
<evidence type="ECO:0000313" key="12">
    <source>
        <dbReference type="EMBL" id="QQV78530.1"/>
    </source>
</evidence>
<dbReference type="InterPro" id="IPR005840">
    <property type="entry name" value="Ribosomal_uS12_MeSTrfase_RimO"/>
</dbReference>
<comment type="subcellular location">
    <subcellularLocation>
        <location evidence="8">Cytoplasm</location>
    </subcellularLocation>
</comment>
<dbReference type="FunFam" id="3.80.30.20:FF:000001">
    <property type="entry name" value="tRNA-2-methylthio-N(6)-dimethylallyladenosine synthase 2"/>
    <property type="match status" value="1"/>
</dbReference>
<sequence>MVSLGCPKNLVDSERILTKLRSDGYAMSADYAGADVVLVNTCGFLDSAKEESLEAIGEAIAENGRVIVTGCMGKEAEMIRDRFPNVLAVTGAHQYEEVVGAVHNAAPMPPSAFLNLVPDSGLKLTPRHYSYLKISEGCNHRCSFCIIPSLRGDLVSRRPDAILREAEKLIEAGTRELLVISQDTSAYGVDIKHHPRMWHGNEVRAHMTDLSRELGKLGAWVRLHYVYPYPHVDQVIPLMAEGLILPYLDIPFQHASRNVLKLMRRPANEAKVLERIKNWRTIAPDIAIRSTFVVGFPGETEDDFRYLMDWLEEAQLDRVGAFRFEPVEGAAANDLPDAVPEEIKEERYARLMELTARISAEKLQAKIGRTLDVIVDAVDEEGGATGRSKADAPEIDGEVFLRDAGHLKQGDIVAVEIEDADDHDLYGVPV</sequence>
<evidence type="ECO:0000259" key="9">
    <source>
        <dbReference type="PROSITE" id="PS50926"/>
    </source>
</evidence>
<evidence type="ECO:0000256" key="2">
    <source>
        <dbReference type="ARBA" id="ARBA00022490"/>
    </source>
</evidence>
<evidence type="ECO:0000256" key="8">
    <source>
        <dbReference type="HAMAP-Rule" id="MF_01865"/>
    </source>
</evidence>
<dbReference type="GO" id="GO:0005829">
    <property type="term" value="C:cytosol"/>
    <property type="evidence" value="ECO:0007669"/>
    <property type="project" value="TreeGrafter"/>
</dbReference>
<evidence type="ECO:0000256" key="5">
    <source>
        <dbReference type="ARBA" id="ARBA00022723"/>
    </source>
</evidence>
<dbReference type="SUPFAM" id="SSF102114">
    <property type="entry name" value="Radical SAM enzymes"/>
    <property type="match status" value="1"/>
</dbReference>
<dbReference type="PROSITE" id="PS51449">
    <property type="entry name" value="MTTASE_N"/>
    <property type="match status" value="1"/>
</dbReference>
<dbReference type="Proteomes" id="UP000595894">
    <property type="component" value="Chromosome"/>
</dbReference>
<keyword evidence="3 8" id="KW-0808">Transferase</keyword>
<dbReference type="NCBIfam" id="TIGR01125">
    <property type="entry name" value="30S ribosomal protein S12 methylthiotransferase RimO"/>
    <property type="match status" value="1"/>
</dbReference>
<dbReference type="SFLD" id="SFLDF00274">
    <property type="entry name" value="ribosomal_protein_S12_methylth"/>
    <property type="match status" value="1"/>
</dbReference>
<dbReference type="AlphaFoldDB" id="A0A974NX62"/>
<protein>
    <recommendedName>
        <fullName evidence="8">Ribosomal protein uS12 methylthiotransferase RimO</fullName>
        <shortName evidence="8">uS12 MTTase</shortName>
        <shortName evidence="8">uS12 methylthiotransferase</shortName>
        <ecNumber evidence="8">2.8.4.4</ecNumber>
    </recommendedName>
    <alternativeName>
        <fullName evidence="8">Ribosomal protein uS12 (aspartate-C(3))-methylthiotransferase</fullName>
    </alternativeName>
    <alternativeName>
        <fullName evidence="8">Ribosome maturation factor RimO</fullName>
    </alternativeName>
</protein>
<dbReference type="Gene3D" id="3.40.50.12160">
    <property type="entry name" value="Methylthiotransferase, N-terminal domain"/>
    <property type="match status" value="1"/>
</dbReference>
<proteinExistence type="inferred from homology"/>
<dbReference type="InterPro" id="IPR038135">
    <property type="entry name" value="Methylthiotransferase_N_sf"/>
</dbReference>
<evidence type="ECO:0000259" key="10">
    <source>
        <dbReference type="PROSITE" id="PS51449"/>
    </source>
</evidence>
<feature type="binding site" evidence="8">
    <location>
        <position position="71"/>
    </location>
    <ligand>
        <name>[4Fe-4S] cluster</name>
        <dbReference type="ChEBI" id="CHEBI:49883"/>
        <label>1</label>
    </ligand>
</feature>